<dbReference type="Proteomes" id="UP001399917">
    <property type="component" value="Unassembled WGS sequence"/>
</dbReference>
<keyword evidence="3" id="KW-1185">Reference proteome</keyword>
<gene>
    <name evidence="2" type="ORF">GCM10022404_23030</name>
</gene>
<name>A0ABP7KDS6_9RHOB</name>
<feature type="region of interest" description="Disordered" evidence="1">
    <location>
        <begin position="1"/>
        <end position="29"/>
    </location>
</feature>
<sequence>MPFNTAIKSVREGGNQAKGDKTPDHNPFPKREFQHLLSLSIQWGRFLVHLFHRRGVAPSEEARNGVRA</sequence>
<evidence type="ECO:0000313" key="3">
    <source>
        <dbReference type="Proteomes" id="UP001399917"/>
    </source>
</evidence>
<reference evidence="3" key="1">
    <citation type="journal article" date="2019" name="Int. J. Syst. Evol. Microbiol.">
        <title>The Global Catalogue of Microorganisms (GCM) 10K type strain sequencing project: providing services to taxonomists for standard genome sequencing and annotation.</title>
        <authorList>
            <consortium name="The Broad Institute Genomics Platform"/>
            <consortium name="The Broad Institute Genome Sequencing Center for Infectious Disease"/>
            <person name="Wu L."/>
            <person name="Ma J."/>
        </authorList>
    </citation>
    <scope>NUCLEOTIDE SEQUENCE [LARGE SCALE GENOMIC DNA]</scope>
    <source>
        <strain evidence="3">JCM 17190</strain>
    </source>
</reference>
<comment type="caution">
    <text evidence="2">The sequence shown here is derived from an EMBL/GenBank/DDBJ whole genome shotgun (WGS) entry which is preliminary data.</text>
</comment>
<dbReference type="EMBL" id="BAABDF010000007">
    <property type="protein sequence ID" value="GAA3872553.1"/>
    <property type="molecule type" value="Genomic_DNA"/>
</dbReference>
<accession>A0ABP7KDS6</accession>
<protein>
    <submittedName>
        <fullName evidence="2">Uncharacterized protein</fullName>
    </submittedName>
</protein>
<organism evidence="2 3">
    <name type="scientific">Celeribacter arenosi</name>
    <dbReference type="NCBI Taxonomy" id="792649"/>
    <lineage>
        <taxon>Bacteria</taxon>
        <taxon>Pseudomonadati</taxon>
        <taxon>Pseudomonadota</taxon>
        <taxon>Alphaproteobacteria</taxon>
        <taxon>Rhodobacterales</taxon>
        <taxon>Roseobacteraceae</taxon>
        <taxon>Celeribacter</taxon>
    </lineage>
</organism>
<proteinExistence type="predicted"/>
<feature type="compositionally biased region" description="Basic and acidic residues" evidence="1">
    <location>
        <begin position="18"/>
        <end position="29"/>
    </location>
</feature>
<evidence type="ECO:0000256" key="1">
    <source>
        <dbReference type="SAM" id="MobiDB-lite"/>
    </source>
</evidence>
<evidence type="ECO:0000313" key="2">
    <source>
        <dbReference type="EMBL" id="GAA3872553.1"/>
    </source>
</evidence>